<dbReference type="OrthoDB" id="9773738at2"/>
<dbReference type="PANTHER" id="PTHR42978:SF6">
    <property type="entry name" value="QUORUM-QUENCHING LACTONASE YTNP-RELATED"/>
    <property type="match status" value="1"/>
</dbReference>
<dbReference type="CDD" id="cd07720">
    <property type="entry name" value="OPHC2-like_MBL-fold"/>
    <property type="match status" value="1"/>
</dbReference>
<dbReference type="GO" id="GO:0046872">
    <property type="term" value="F:metal ion binding"/>
    <property type="evidence" value="ECO:0007669"/>
    <property type="project" value="UniProtKB-KW"/>
</dbReference>
<accession>A0A4R1I9Y2</accession>
<dbReference type="Gene3D" id="3.60.15.10">
    <property type="entry name" value="Ribonuclease Z/Hydroxyacylglutathione hydrolase-like"/>
    <property type="match status" value="1"/>
</dbReference>
<dbReference type="EMBL" id="SMFY01000001">
    <property type="protein sequence ID" value="TCK31053.1"/>
    <property type="molecule type" value="Genomic_DNA"/>
</dbReference>
<keyword evidence="4" id="KW-0862">Zinc</keyword>
<comment type="caution">
    <text evidence="7">The sequence shown here is derived from an EMBL/GenBank/DDBJ whole genome shotgun (WGS) entry which is preliminary data.</text>
</comment>
<keyword evidence="2" id="KW-0479">Metal-binding</keyword>
<evidence type="ECO:0000256" key="5">
    <source>
        <dbReference type="SAM" id="SignalP"/>
    </source>
</evidence>
<protein>
    <submittedName>
        <fullName evidence="7">Metallo-beta-lactamase superfamily protein</fullName>
    </submittedName>
</protein>
<dbReference type="InterPro" id="IPR036866">
    <property type="entry name" value="RibonucZ/Hydroxyglut_hydro"/>
</dbReference>
<evidence type="ECO:0000256" key="4">
    <source>
        <dbReference type="ARBA" id="ARBA00022833"/>
    </source>
</evidence>
<evidence type="ECO:0000256" key="2">
    <source>
        <dbReference type="ARBA" id="ARBA00022723"/>
    </source>
</evidence>
<dbReference type="Pfam" id="PF00753">
    <property type="entry name" value="Lactamase_B"/>
    <property type="match status" value="1"/>
</dbReference>
<evidence type="ECO:0000313" key="8">
    <source>
        <dbReference type="Proteomes" id="UP000295030"/>
    </source>
</evidence>
<keyword evidence="3" id="KW-0378">Hydrolase</keyword>
<feature type="domain" description="Metallo-beta-lactamase" evidence="6">
    <location>
        <begin position="95"/>
        <end position="291"/>
    </location>
</feature>
<dbReference type="InterPro" id="IPR051013">
    <property type="entry name" value="MBL_superfamily_lactonases"/>
</dbReference>
<keyword evidence="8" id="KW-1185">Reference proteome</keyword>
<evidence type="ECO:0000259" key="6">
    <source>
        <dbReference type="SMART" id="SM00849"/>
    </source>
</evidence>
<evidence type="ECO:0000256" key="3">
    <source>
        <dbReference type="ARBA" id="ARBA00022801"/>
    </source>
</evidence>
<proteinExistence type="inferred from homology"/>
<organism evidence="7 8">
    <name type="scientific">Ancylobacter aquaticus</name>
    <dbReference type="NCBI Taxonomy" id="100"/>
    <lineage>
        <taxon>Bacteria</taxon>
        <taxon>Pseudomonadati</taxon>
        <taxon>Pseudomonadota</taxon>
        <taxon>Alphaproteobacteria</taxon>
        <taxon>Hyphomicrobiales</taxon>
        <taxon>Xanthobacteraceae</taxon>
        <taxon>Ancylobacter</taxon>
    </lineage>
</organism>
<dbReference type="PANTHER" id="PTHR42978">
    <property type="entry name" value="QUORUM-QUENCHING LACTONASE YTNP-RELATED-RELATED"/>
    <property type="match status" value="1"/>
</dbReference>
<gene>
    <name evidence="7" type="ORF">EV667_1158</name>
</gene>
<comment type="similarity">
    <text evidence="1">Belongs to the metallo-beta-lactamase superfamily.</text>
</comment>
<dbReference type="InterPro" id="IPR001279">
    <property type="entry name" value="Metallo-B-lactamas"/>
</dbReference>
<feature type="chain" id="PRO_5020795637" evidence="5">
    <location>
        <begin position="25"/>
        <end position="329"/>
    </location>
</feature>
<dbReference type="AlphaFoldDB" id="A0A4R1I9Y2"/>
<evidence type="ECO:0000313" key="7">
    <source>
        <dbReference type="EMBL" id="TCK31053.1"/>
    </source>
</evidence>
<feature type="signal peptide" evidence="5">
    <location>
        <begin position="1"/>
        <end position="24"/>
    </location>
</feature>
<dbReference type="Proteomes" id="UP000295030">
    <property type="component" value="Unassembled WGS sequence"/>
</dbReference>
<dbReference type="GO" id="GO:0016787">
    <property type="term" value="F:hydrolase activity"/>
    <property type="evidence" value="ECO:0007669"/>
    <property type="project" value="UniProtKB-KW"/>
</dbReference>
<reference evidence="7 8" key="1">
    <citation type="submission" date="2019-03" db="EMBL/GenBank/DDBJ databases">
        <title>Genomic Encyclopedia of Type Strains, Phase IV (KMG-IV): sequencing the most valuable type-strain genomes for metagenomic binning, comparative biology and taxonomic classification.</title>
        <authorList>
            <person name="Goeker M."/>
        </authorList>
    </citation>
    <scope>NUCLEOTIDE SEQUENCE [LARGE SCALE GENOMIC DNA]</scope>
    <source>
        <strain evidence="7 8">DSM 101</strain>
    </source>
</reference>
<dbReference type="SMART" id="SM00849">
    <property type="entry name" value="Lactamase_B"/>
    <property type="match status" value="1"/>
</dbReference>
<dbReference type="SUPFAM" id="SSF56281">
    <property type="entry name" value="Metallo-hydrolase/oxidoreductase"/>
    <property type="match status" value="1"/>
</dbReference>
<dbReference type="RefSeq" id="WP_131834304.1">
    <property type="nucleotide sequence ID" value="NZ_SMFY01000001.1"/>
</dbReference>
<sequence>MTYRSIISASVALLAIAAATSGLAQPATPPKPDAPAHVTAQGAAIYRLQIGAVRVTALSDGSVPQDLHALLRDVTPAQIDALLDRNFQANPVEASINVFLLEMPGRLVLVDTGSGELFGPGAGGGLIASLKQAGFVPDQVTDVLITHAHSDHSGGLVSDGNRVFDNATIHVGKPDLDFFLDRSNIQRTGYDAQYFDVAEKTLRPYLDAGKVEPLPPTGEVLPGVTATLHPGHTPGSAFYTLRSEGEEIVFVGDIIHSAAVQFPAPATTITYDQNPDEAARVRSGAFAGFAHDRTLIAAPHLPFPGIGHVRADDGAFTWIPVTFTNRAHH</sequence>
<name>A0A4R1I9Y2_ANCAQ</name>
<evidence type="ECO:0000256" key="1">
    <source>
        <dbReference type="ARBA" id="ARBA00007749"/>
    </source>
</evidence>
<keyword evidence="5" id="KW-0732">Signal</keyword>